<dbReference type="AlphaFoldDB" id="A0A346A3Q2"/>
<dbReference type="GO" id="GO:0003677">
    <property type="term" value="F:DNA binding"/>
    <property type="evidence" value="ECO:0007669"/>
    <property type="project" value="UniProtKB-KW"/>
</dbReference>
<dbReference type="PANTHER" id="PTHR43537">
    <property type="entry name" value="TRANSCRIPTIONAL REGULATOR, GNTR FAMILY"/>
    <property type="match status" value="1"/>
</dbReference>
<evidence type="ECO:0000256" key="1">
    <source>
        <dbReference type="ARBA" id="ARBA00023015"/>
    </source>
</evidence>
<dbReference type="InterPro" id="IPR036388">
    <property type="entry name" value="WH-like_DNA-bd_sf"/>
</dbReference>
<proteinExistence type="predicted"/>
<dbReference type="InterPro" id="IPR008920">
    <property type="entry name" value="TF_FadR/GntR_C"/>
</dbReference>
<reference evidence="5 6" key="1">
    <citation type="submission" date="2018-07" db="EMBL/GenBank/DDBJ databases">
        <authorList>
            <person name="Quirk P.G."/>
            <person name="Krulwich T.A."/>
        </authorList>
    </citation>
    <scope>NUCLEOTIDE SEQUENCE [LARGE SCALE GENOMIC DNA]</scope>
    <source>
        <strain evidence="5 6">CC-BB4</strain>
    </source>
</reference>
<dbReference type="Gene3D" id="1.20.120.530">
    <property type="entry name" value="GntR ligand-binding domain-like"/>
    <property type="match status" value="1"/>
</dbReference>
<dbReference type="Proteomes" id="UP000254889">
    <property type="component" value="Chromosome"/>
</dbReference>
<dbReference type="PROSITE" id="PS50949">
    <property type="entry name" value="HTH_GNTR"/>
    <property type="match status" value="1"/>
</dbReference>
<keyword evidence="6" id="KW-1185">Reference proteome</keyword>
<protein>
    <submittedName>
        <fullName evidence="5">GntR family transcriptional regulator</fullName>
    </submittedName>
</protein>
<sequence>MPNQRLVEADLVTMLGSSRSHVRSALARLEQEGLVVSAPNRGAWVRLVTGEEAIEITQARGALEGLIVRQAALNVTKADTAQLKRIERKMRDALEAGDLLGYSEFNGQLHAELYRIAKLPIVARLLLNLKSQTVRYQYRPILLPGRPPASILEHTEIVDAVCAADPDRAERAMRKHIDEVLAALRQIITDREAGAL</sequence>
<organism evidence="5 6">
    <name type="scientific">Pseudolabrys taiwanensis</name>
    <dbReference type="NCBI Taxonomy" id="331696"/>
    <lineage>
        <taxon>Bacteria</taxon>
        <taxon>Pseudomonadati</taxon>
        <taxon>Pseudomonadota</taxon>
        <taxon>Alphaproteobacteria</taxon>
        <taxon>Hyphomicrobiales</taxon>
        <taxon>Xanthobacteraceae</taxon>
        <taxon>Pseudolabrys</taxon>
    </lineage>
</organism>
<dbReference type="EMBL" id="CP031417">
    <property type="protein sequence ID" value="AXK83799.1"/>
    <property type="molecule type" value="Genomic_DNA"/>
</dbReference>
<evidence type="ECO:0000259" key="4">
    <source>
        <dbReference type="PROSITE" id="PS50949"/>
    </source>
</evidence>
<dbReference type="InterPro" id="IPR000524">
    <property type="entry name" value="Tscrpt_reg_HTH_GntR"/>
</dbReference>
<dbReference type="Gene3D" id="1.10.10.10">
    <property type="entry name" value="Winged helix-like DNA-binding domain superfamily/Winged helix DNA-binding domain"/>
    <property type="match status" value="1"/>
</dbReference>
<evidence type="ECO:0000256" key="2">
    <source>
        <dbReference type="ARBA" id="ARBA00023125"/>
    </source>
</evidence>
<dbReference type="SMART" id="SM00895">
    <property type="entry name" value="FCD"/>
    <property type="match status" value="1"/>
</dbReference>
<name>A0A346A3Q2_9HYPH</name>
<evidence type="ECO:0000256" key="3">
    <source>
        <dbReference type="ARBA" id="ARBA00023163"/>
    </source>
</evidence>
<evidence type="ECO:0000313" key="6">
    <source>
        <dbReference type="Proteomes" id="UP000254889"/>
    </source>
</evidence>
<dbReference type="Pfam" id="PF00392">
    <property type="entry name" value="GntR"/>
    <property type="match status" value="1"/>
</dbReference>
<keyword evidence="2" id="KW-0238">DNA-binding</keyword>
<dbReference type="OrthoDB" id="9810548at2"/>
<dbReference type="SUPFAM" id="SSF46785">
    <property type="entry name" value="Winged helix' DNA-binding domain"/>
    <property type="match status" value="1"/>
</dbReference>
<dbReference type="GO" id="GO:0003700">
    <property type="term" value="F:DNA-binding transcription factor activity"/>
    <property type="evidence" value="ECO:0007669"/>
    <property type="project" value="InterPro"/>
</dbReference>
<dbReference type="KEGG" id="ptaw:DW352_01035"/>
<dbReference type="SUPFAM" id="SSF48008">
    <property type="entry name" value="GntR ligand-binding domain-like"/>
    <property type="match status" value="1"/>
</dbReference>
<evidence type="ECO:0000313" key="5">
    <source>
        <dbReference type="EMBL" id="AXK83799.1"/>
    </source>
</evidence>
<gene>
    <name evidence="5" type="ORF">DW352_01035</name>
</gene>
<keyword evidence="1" id="KW-0805">Transcription regulation</keyword>
<dbReference type="Pfam" id="PF07729">
    <property type="entry name" value="FCD"/>
    <property type="match status" value="1"/>
</dbReference>
<dbReference type="InterPro" id="IPR036390">
    <property type="entry name" value="WH_DNA-bd_sf"/>
</dbReference>
<accession>A0A346A3Q2</accession>
<keyword evidence="3" id="KW-0804">Transcription</keyword>
<dbReference type="InterPro" id="IPR011711">
    <property type="entry name" value="GntR_C"/>
</dbReference>
<feature type="domain" description="HTH gntR-type" evidence="4">
    <location>
        <begin position="1"/>
        <end position="48"/>
    </location>
</feature>
<dbReference type="PANTHER" id="PTHR43537:SF24">
    <property type="entry name" value="GLUCONATE OPERON TRANSCRIPTIONAL REPRESSOR"/>
    <property type="match status" value="1"/>
</dbReference>